<sequence length="255" mass="27716">MALRDSPGAAAPSVLYLCHAHAASSISSHTSPRRRQDMSRLPARAAATNDDNAAAPPQCTTTTTTTTTIPPAATAGEPPIATARRAHSGREKPTELVGKEPPWLAPTLASRFTYVLPAGRLLHPFMLGINAPAHEALWTLFHAVPPTRSLESPSRPPVITHPGKRVIRNLRPENFSMPCFGWAQIARVELPRMACRAESQTASHQRRSQSPQCPARPPLVRHEPRLPRDCQSELNSARYKETQPCTAFVTKSAGS</sequence>
<protein>
    <submittedName>
        <fullName evidence="1">Uncharacterized protein</fullName>
    </submittedName>
</protein>
<comment type="caution">
    <text evidence="1">The sequence shown here is derived from an EMBL/GenBank/DDBJ whole genome shotgun (WGS) entry which is preliminary data.</text>
</comment>
<dbReference type="Proteomes" id="UP001638806">
    <property type="component" value="Unassembled WGS sequence"/>
</dbReference>
<dbReference type="EMBL" id="JBGNUJ010000013">
    <property type="protein sequence ID" value="KAL3952108.1"/>
    <property type="molecule type" value="Genomic_DNA"/>
</dbReference>
<evidence type="ECO:0000313" key="1">
    <source>
        <dbReference type="EMBL" id="KAL3952108.1"/>
    </source>
</evidence>
<accession>A0ACC4D7P1</accession>
<organism evidence="1 2">
    <name type="scientific">Purpureocillium lilacinum</name>
    <name type="common">Paecilomyces lilacinus</name>
    <dbReference type="NCBI Taxonomy" id="33203"/>
    <lineage>
        <taxon>Eukaryota</taxon>
        <taxon>Fungi</taxon>
        <taxon>Dikarya</taxon>
        <taxon>Ascomycota</taxon>
        <taxon>Pezizomycotina</taxon>
        <taxon>Sordariomycetes</taxon>
        <taxon>Hypocreomycetidae</taxon>
        <taxon>Hypocreales</taxon>
        <taxon>Ophiocordycipitaceae</taxon>
        <taxon>Purpureocillium</taxon>
    </lineage>
</organism>
<evidence type="ECO:0000313" key="2">
    <source>
        <dbReference type="Proteomes" id="UP001638806"/>
    </source>
</evidence>
<keyword evidence="2" id="KW-1185">Reference proteome</keyword>
<gene>
    <name evidence="1" type="ORF">ACCO45_013825</name>
</gene>
<reference evidence="1" key="1">
    <citation type="submission" date="2024-12" db="EMBL/GenBank/DDBJ databases">
        <title>Comparative genomics and development of molecular markers within Purpureocillium lilacinum and among Purpureocillium species.</title>
        <authorList>
            <person name="Yeh Z.-Y."/>
            <person name="Ni N.-T."/>
            <person name="Lo P.-H."/>
            <person name="Mushyakhwo K."/>
            <person name="Lin C.-F."/>
            <person name="Nai Y.-S."/>
        </authorList>
    </citation>
    <scope>NUCLEOTIDE SEQUENCE</scope>
    <source>
        <strain evidence="1">NCHU-NPUST-175</strain>
    </source>
</reference>
<name>A0ACC4D7P1_PURLI</name>
<proteinExistence type="predicted"/>